<name>A0AAN1FLN1_9VIBR</name>
<feature type="signal peptide" evidence="2">
    <location>
        <begin position="1"/>
        <end position="22"/>
    </location>
</feature>
<dbReference type="Proteomes" id="UP000197092">
    <property type="component" value="Chromosome 2"/>
</dbReference>
<accession>A0AAN1FLN1</accession>
<feature type="chain" id="PRO_5042984718" description="LPXTG cell wall anchor domain-containing protein" evidence="2">
    <location>
        <begin position="23"/>
        <end position="80"/>
    </location>
</feature>
<evidence type="ECO:0000256" key="2">
    <source>
        <dbReference type="SAM" id="SignalP"/>
    </source>
</evidence>
<proteinExistence type="predicted"/>
<evidence type="ECO:0000313" key="4">
    <source>
        <dbReference type="Proteomes" id="UP000197092"/>
    </source>
</evidence>
<evidence type="ECO:0000313" key="3">
    <source>
        <dbReference type="EMBL" id="ASI92855.1"/>
    </source>
</evidence>
<evidence type="ECO:0008006" key="5">
    <source>
        <dbReference type="Google" id="ProtNLM"/>
    </source>
</evidence>
<dbReference type="KEGG" id="vsh:BSZ05_24135"/>
<gene>
    <name evidence="3" type="ORF">BSZ05_24135</name>
</gene>
<reference evidence="4" key="1">
    <citation type="submission" date="2016-12" db="EMBL/GenBank/DDBJ databases">
        <title>Comparative genomic analysis reveals the diversity, evolution, and environmental adaptation strategies of the genus Vibrio.</title>
        <authorList>
            <person name="Lin H."/>
            <person name="Wang X."/>
            <person name="Zhang X.-H."/>
        </authorList>
    </citation>
    <scope>NUCLEOTIDE SEQUENCE [LARGE SCALE GENOMIC DNA]</scope>
    <source>
        <strain evidence="4">QT6D1</strain>
    </source>
</reference>
<feature type="transmembrane region" description="Helical" evidence="1">
    <location>
        <begin position="51"/>
        <end position="70"/>
    </location>
</feature>
<dbReference type="RefSeq" id="WP_063605127.1">
    <property type="nucleotide sequence ID" value="NZ_CP018309.1"/>
</dbReference>
<organism evidence="3 4">
    <name type="scientific">Vibrio mediterranei</name>
    <dbReference type="NCBI Taxonomy" id="689"/>
    <lineage>
        <taxon>Bacteria</taxon>
        <taxon>Pseudomonadati</taxon>
        <taxon>Pseudomonadota</taxon>
        <taxon>Gammaproteobacteria</taxon>
        <taxon>Vibrionales</taxon>
        <taxon>Vibrionaceae</taxon>
        <taxon>Vibrio</taxon>
    </lineage>
</organism>
<keyword evidence="1" id="KW-1133">Transmembrane helix</keyword>
<keyword evidence="1" id="KW-0812">Transmembrane</keyword>
<dbReference type="EMBL" id="CP018309">
    <property type="protein sequence ID" value="ASI92855.1"/>
    <property type="molecule type" value="Genomic_DNA"/>
</dbReference>
<evidence type="ECO:0000256" key="1">
    <source>
        <dbReference type="SAM" id="Phobius"/>
    </source>
</evidence>
<protein>
    <recommendedName>
        <fullName evidence="5">LPXTG cell wall anchor domain-containing protein</fullName>
    </recommendedName>
</protein>
<sequence length="80" mass="8166">MKIALRSSVAFLALAFSTYSFALPDAVCGNGNAVGNPHCNSSSAAPIGDFASGWLGAGMLVVAGGVGLILRRRNQGFDNH</sequence>
<keyword evidence="1" id="KW-0472">Membrane</keyword>
<keyword evidence="2" id="KW-0732">Signal</keyword>
<dbReference type="AlphaFoldDB" id="A0AAN1FLN1"/>